<organism evidence="1 2">
    <name type="scientific">Roseimicrobium gellanilyticum</name>
    <dbReference type="NCBI Taxonomy" id="748857"/>
    <lineage>
        <taxon>Bacteria</taxon>
        <taxon>Pseudomonadati</taxon>
        <taxon>Verrucomicrobiota</taxon>
        <taxon>Verrucomicrobiia</taxon>
        <taxon>Verrucomicrobiales</taxon>
        <taxon>Verrucomicrobiaceae</taxon>
        <taxon>Roseimicrobium</taxon>
    </lineage>
</organism>
<keyword evidence="2" id="KW-1185">Reference proteome</keyword>
<comment type="caution">
    <text evidence="1">The sequence shown here is derived from an EMBL/GenBank/DDBJ whole genome shotgun (WGS) entry which is preliminary data.</text>
</comment>
<reference evidence="1 2" key="1">
    <citation type="submission" date="2018-06" db="EMBL/GenBank/DDBJ databases">
        <title>Genomic Encyclopedia of Type Strains, Phase IV (KMG-IV): sequencing the most valuable type-strain genomes for metagenomic binning, comparative biology and taxonomic classification.</title>
        <authorList>
            <person name="Goeker M."/>
        </authorList>
    </citation>
    <scope>NUCLEOTIDE SEQUENCE [LARGE SCALE GENOMIC DNA]</scope>
    <source>
        <strain evidence="1 2">DSM 25532</strain>
    </source>
</reference>
<dbReference type="RefSeq" id="WP_113959571.1">
    <property type="nucleotide sequence ID" value="NZ_QNRR01000006.1"/>
</dbReference>
<evidence type="ECO:0000313" key="1">
    <source>
        <dbReference type="EMBL" id="RBP42438.1"/>
    </source>
</evidence>
<name>A0A366HI41_9BACT</name>
<proteinExistence type="predicted"/>
<sequence length="601" mass="66456">MIFPTPTAQDQAALHWTKQVDPCENCCGPWLGSVLIASRRAALDTDPEISLGADQPAYECVVDIELGGCGEENPSCEEGFEDAVEVATSERDDAQVIFDDKTLEQELLSEAVGDRNTEADSALAEMQSARIAYSQLQNAHTSARIKEETFTRRNDPAGVAAALAEQAAIQSQLSDHIYHDKNNLYITARTNVGDAYAEFYEGQRQLDLIQRDLDVAIYKLACAEHNLSVATGEDVEMWFVSGRDGTIAHLTADERRDGFYRLEFDMAERSGEDGISQRIPLPSGTTNIRFEWREVFIPADGSEYIYGEEPFTEDVEVESGTQVARTADHYIAAPEIEGTYRIVTMPGRAQVSIVSEDLHASKVKYGFPAYIHTGTTAQWYATETASGLNTETGVSFSGSQSVDEFFNIESSLSASVTAHPERVSGVGGNPFGSKSRQYTATQRQWPDGMVMTLSGLVSTDSITQPVDSHLDSAWGTPLPENLAPSTMTNPHRRLFIGETAYSRLRRRFKLQVTIPSNRPFPVTIEVKYDKKTYTYATNSWVVEEESHEVTILTGETTAIEDEWTEIDPMDGTIVVMANVRAEPHLHLWHLGVDVSIAPHED</sequence>
<evidence type="ECO:0000313" key="2">
    <source>
        <dbReference type="Proteomes" id="UP000253426"/>
    </source>
</evidence>
<gene>
    <name evidence="1" type="ORF">DES53_106145</name>
</gene>
<protein>
    <submittedName>
        <fullName evidence="1">Uncharacterized protein</fullName>
    </submittedName>
</protein>
<dbReference type="AlphaFoldDB" id="A0A366HI41"/>
<dbReference type="EMBL" id="QNRR01000006">
    <property type="protein sequence ID" value="RBP42438.1"/>
    <property type="molecule type" value="Genomic_DNA"/>
</dbReference>
<dbReference type="Proteomes" id="UP000253426">
    <property type="component" value="Unassembled WGS sequence"/>
</dbReference>
<accession>A0A366HI41</accession>